<dbReference type="AlphaFoldDB" id="A0A4Y2N4U8"/>
<feature type="compositionally biased region" description="Polar residues" evidence="1">
    <location>
        <begin position="11"/>
        <end position="21"/>
    </location>
</feature>
<evidence type="ECO:0000313" key="3">
    <source>
        <dbReference type="Proteomes" id="UP000499080"/>
    </source>
</evidence>
<feature type="region of interest" description="Disordered" evidence="1">
    <location>
        <begin position="1"/>
        <end position="24"/>
    </location>
</feature>
<feature type="non-terminal residue" evidence="2">
    <location>
        <position position="58"/>
    </location>
</feature>
<reference evidence="2 3" key="1">
    <citation type="journal article" date="2019" name="Sci. Rep.">
        <title>Orb-weaving spider Araneus ventricosus genome elucidates the spidroin gene catalogue.</title>
        <authorList>
            <person name="Kono N."/>
            <person name="Nakamura H."/>
            <person name="Ohtoshi R."/>
            <person name="Moran D.A.P."/>
            <person name="Shinohara A."/>
            <person name="Yoshida Y."/>
            <person name="Fujiwara M."/>
            <person name="Mori M."/>
            <person name="Tomita M."/>
            <person name="Arakawa K."/>
        </authorList>
    </citation>
    <scope>NUCLEOTIDE SEQUENCE [LARGE SCALE GENOMIC DNA]</scope>
</reference>
<evidence type="ECO:0000256" key="1">
    <source>
        <dbReference type="SAM" id="MobiDB-lite"/>
    </source>
</evidence>
<evidence type="ECO:0000313" key="2">
    <source>
        <dbReference type="EMBL" id="GBN33669.1"/>
    </source>
</evidence>
<organism evidence="2 3">
    <name type="scientific">Araneus ventricosus</name>
    <name type="common">Orbweaver spider</name>
    <name type="synonym">Epeira ventricosa</name>
    <dbReference type="NCBI Taxonomy" id="182803"/>
    <lineage>
        <taxon>Eukaryota</taxon>
        <taxon>Metazoa</taxon>
        <taxon>Ecdysozoa</taxon>
        <taxon>Arthropoda</taxon>
        <taxon>Chelicerata</taxon>
        <taxon>Arachnida</taxon>
        <taxon>Araneae</taxon>
        <taxon>Araneomorphae</taxon>
        <taxon>Entelegynae</taxon>
        <taxon>Araneoidea</taxon>
        <taxon>Araneidae</taxon>
        <taxon>Araneus</taxon>
    </lineage>
</organism>
<dbReference type="OrthoDB" id="7544718at2759"/>
<dbReference type="EMBL" id="BGPR01207460">
    <property type="protein sequence ID" value="GBN33669.1"/>
    <property type="molecule type" value="Genomic_DNA"/>
</dbReference>
<protein>
    <submittedName>
        <fullName evidence="2">Uncharacterized protein</fullName>
    </submittedName>
</protein>
<keyword evidence="3" id="KW-1185">Reference proteome</keyword>
<dbReference type="Proteomes" id="UP000499080">
    <property type="component" value="Unassembled WGS sequence"/>
</dbReference>
<accession>A0A4Y2N4U8</accession>
<proteinExistence type="predicted"/>
<gene>
    <name evidence="2" type="ORF">AVEN_220770_1</name>
</gene>
<sequence>MFNTEQRKNSKLMNNSVNGKTMENIRNRIDVQLMNDEKKAQKLVAATAEPPPPQSLNV</sequence>
<name>A0A4Y2N4U8_ARAVE</name>
<comment type="caution">
    <text evidence="2">The sequence shown here is derived from an EMBL/GenBank/DDBJ whole genome shotgun (WGS) entry which is preliminary data.</text>
</comment>